<protein>
    <submittedName>
        <fullName evidence="2">YdcF family protein</fullName>
    </submittedName>
</protein>
<keyword evidence="3" id="KW-1185">Reference proteome</keyword>
<dbReference type="InterPro" id="IPR003848">
    <property type="entry name" value="DUF218"/>
</dbReference>
<dbReference type="EMBL" id="CP073078">
    <property type="protein sequence ID" value="QUD86919.1"/>
    <property type="molecule type" value="Genomic_DNA"/>
</dbReference>
<dbReference type="Proteomes" id="UP000676409">
    <property type="component" value="Chromosome"/>
</dbReference>
<dbReference type="InterPro" id="IPR051599">
    <property type="entry name" value="Cell_Envelope_Assoc"/>
</dbReference>
<gene>
    <name evidence="2" type="ORF">KCG34_17840</name>
</gene>
<dbReference type="InterPro" id="IPR014729">
    <property type="entry name" value="Rossmann-like_a/b/a_fold"/>
</dbReference>
<dbReference type="GO" id="GO:0043164">
    <property type="term" value="P:Gram-negative-bacterium-type cell wall biogenesis"/>
    <property type="evidence" value="ECO:0007669"/>
    <property type="project" value="TreeGrafter"/>
</dbReference>
<dbReference type="Pfam" id="PF02698">
    <property type="entry name" value="DUF218"/>
    <property type="match status" value="1"/>
</dbReference>
<reference evidence="2" key="1">
    <citation type="submission" date="2021-04" db="EMBL/GenBank/DDBJ databases">
        <title>The complete genome sequence of Caulobacter sp. S6.</title>
        <authorList>
            <person name="Tang Y."/>
            <person name="Ouyang W."/>
            <person name="Liu Q."/>
            <person name="Huang B."/>
            <person name="Guo Z."/>
            <person name="Lei P."/>
        </authorList>
    </citation>
    <scope>NUCLEOTIDE SEQUENCE</scope>
    <source>
        <strain evidence="2">S6</strain>
    </source>
</reference>
<dbReference type="GO" id="GO:0005886">
    <property type="term" value="C:plasma membrane"/>
    <property type="evidence" value="ECO:0007669"/>
    <property type="project" value="TreeGrafter"/>
</dbReference>
<evidence type="ECO:0000313" key="3">
    <source>
        <dbReference type="Proteomes" id="UP000676409"/>
    </source>
</evidence>
<dbReference type="CDD" id="cd06259">
    <property type="entry name" value="YdcF-like"/>
    <property type="match status" value="1"/>
</dbReference>
<dbReference type="PANTHER" id="PTHR30336:SF4">
    <property type="entry name" value="ENVELOPE BIOGENESIS FACTOR ELYC"/>
    <property type="match status" value="1"/>
</dbReference>
<name>A0A975FXS1_9CAUL</name>
<evidence type="ECO:0000259" key="1">
    <source>
        <dbReference type="Pfam" id="PF02698"/>
    </source>
</evidence>
<dbReference type="KEGG" id="caul:KCG34_17840"/>
<organism evidence="2 3">
    <name type="scientific">Phenylobacterium montanum</name>
    <dbReference type="NCBI Taxonomy" id="2823693"/>
    <lineage>
        <taxon>Bacteria</taxon>
        <taxon>Pseudomonadati</taxon>
        <taxon>Pseudomonadota</taxon>
        <taxon>Alphaproteobacteria</taxon>
        <taxon>Caulobacterales</taxon>
        <taxon>Caulobacteraceae</taxon>
        <taxon>Phenylobacterium</taxon>
    </lineage>
</organism>
<accession>A0A975FXS1</accession>
<dbReference type="GO" id="GO:0000270">
    <property type="term" value="P:peptidoglycan metabolic process"/>
    <property type="evidence" value="ECO:0007669"/>
    <property type="project" value="TreeGrafter"/>
</dbReference>
<feature type="domain" description="DUF218" evidence="1">
    <location>
        <begin position="39"/>
        <end position="172"/>
    </location>
</feature>
<dbReference type="Gene3D" id="3.40.50.620">
    <property type="entry name" value="HUPs"/>
    <property type="match status" value="1"/>
</dbReference>
<evidence type="ECO:0000313" key="2">
    <source>
        <dbReference type="EMBL" id="QUD86919.1"/>
    </source>
</evidence>
<dbReference type="AlphaFoldDB" id="A0A975FXS1"/>
<proteinExistence type="predicted"/>
<sequence length="214" mass="23446">MRSAAVILLLVLMWTVGLATFAQRVDRSTPPNDPPRADGVVALTGASDARIAEAMRLLEDGKAQRMLISGVNPSASRADIRGVARATRRYYDCCVDLGFQATNTVGNARETARWARQHRFASLIVVTSDFHMPRAMLELKGALPEARLTPYPVRTTELDAHHWWRSETGARRMIVEYDKYLAILFREGLISLGGKARPAPDQPHAAAATVGAPA</sequence>
<dbReference type="PANTHER" id="PTHR30336">
    <property type="entry name" value="INNER MEMBRANE PROTEIN, PROBABLE PERMEASE"/>
    <property type="match status" value="1"/>
</dbReference>
<dbReference type="RefSeq" id="WP_211936971.1">
    <property type="nucleotide sequence ID" value="NZ_CP073078.1"/>
</dbReference>